<evidence type="ECO:0000256" key="6">
    <source>
        <dbReference type="SAM" id="Phobius"/>
    </source>
</evidence>
<evidence type="ECO:0000313" key="7">
    <source>
        <dbReference type="EMBL" id="GLQ34300.1"/>
    </source>
</evidence>
<feature type="transmembrane region" description="Helical" evidence="6">
    <location>
        <begin position="68"/>
        <end position="86"/>
    </location>
</feature>
<keyword evidence="2" id="KW-1003">Cell membrane</keyword>
<dbReference type="Pfam" id="PF01810">
    <property type="entry name" value="LysE"/>
    <property type="match status" value="1"/>
</dbReference>
<evidence type="ECO:0000313" key="8">
    <source>
        <dbReference type="Proteomes" id="UP001156694"/>
    </source>
</evidence>
<name>A0ABQ5VSN0_9RHOB</name>
<keyword evidence="3 6" id="KW-0812">Transmembrane</keyword>
<feature type="transmembrane region" description="Helical" evidence="6">
    <location>
        <begin position="36"/>
        <end position="62"/>
    </location>
</feature>
<accession>A0ABQ5VSN0</accession>
<dbReference type="RefSeq" id="WP_284376037.1">
    <property type="nucleotide sequence ID" value="NZ_BSNN01000002.1"/>
</dbReference>
<dbReference type="PANTHER" id="PTHR30086">
    <property type="entry name" value="ARGININE EXPORTER PROTEIN ARGO"/>
    <property type="match status" value="1"/>
</dbReference>
<keyword evidence="4 6" id="KW-1133">Transmembrane helix</keyword>
<evidence type="ECO:0000256" key="4">
    <source>
        <dbReference type="ARBA" id="ARBA00022989"/>
    </source>
</evidence>
<dbReference type="InterPro" id="IPR001123">
    <property type="entry name" value="LeuE-type"/>
</dbReference>
<evidence type="ECO:0000256" key="5">
    <source>
        <dbReference type="ARBA" id="ARBA00023136"/>
    </source>
</evidence>
<keyword evidence="8" id="KW-1185">Reference proteome</keyword>
<reference evidence="8" key="1">
    <citation type="journal article" date="2019" name="Int. J. Syst. Evol. Microbiol.">
        <title>The Global Catalogue of Microorganisms (GCM) 10K type strain sequencing project: providing services to taxonomists for standard genome sequencing and annotation.</title>
        <authorList>
            <consortium name="The Broad Institute Genomics Platform"/>
            <consortium name="The Broad Institute Genome Sequencing Center for Infectious Disease"/>
            <person name="Wu L."/>
            <person name="Ma J."/>
        </authorList>
    </citation>
    <scope>NUCLEOTIDE SEQUENCE [LARGE SCALE GENOMIC DNA]</scope>
    <source>
        <strain evidence="8">NBRC 110140</strain>
    </source>
</reference>
<dbReference type="PANTHER" id="PTHR30086:SF20">
    <property type="entry name" value="ARGININE EXPORTER PROTEIN ARGO-RELATED"/>
    <property type="match status" value="1"/>
</dbReference>
<feature type="transmembrane region" description="Helical" evidence="6">
    <location>
        <begin position="179"/>
        <end position="202"/>
    </location>
</feature>
<evidence type="ECO:0000256" key="2">
    <source>
        <dbReference type="ARBA" id="ARBA00022475"/>
    </source>
</evidence>
<evidence type="ECO:0000256" key="1">
    <source>
        <dbReference type="ARBA" id="ARBA00004651"/>
    </source>
</evidence>
<organism evidence="7 8">
    <name type="scientific">Amylibacter marinus</name>
    <dbReference type="NCBI Taxonomy" id="1475483"/>
    <lineage>
        <taxon>Bacteria</taxon>
        <taxon>Pseudomonadati</taxon>
        <taxon>Pseudomonadota</taxon>
        <taxon>Alphaproteobacteria</taxon>
        <taxon>Rhodobacterales</taxon>
        <taxon>Paracoccaceae</taxon>
        <taxon>Amylibacter</taxon>
    </lineage>
</organism>
<comment type="subcellular location">
    <subcellularLocation>
        <location evidence="1">Cell membrane</location>
        <topology evidence="1">Multi-pass membrane protein</topology>
    </subcellularLocation>
</comment>
<sequence length="205" mass="22158">MMTAVLTGFFTALSLILPIGAQNALVLRQGLAKSHVFWTCMFCALSDAILICAGVAGLASVMARFPNLPFYMTWGGIIFLVSYAALRLIAAYRGQYEAEIEGKPRSLRRIIATLAAVTWLNPHVYLDTTALLGTVSLQFETVPLKIAFTLAAVSASFVFFFTVGYGARLVAPAFKSPRVWRYLDVAIAGVMLAIALGLYVSLAAH</sequence>
<gene>
    <name evidence="7" type="ORF">GCM10007939_05830</name>
</gene>
<proteinExistence type="predicted"/>
<feature type="transmembrane region" description="Helical" evidence="6">
    <location>
        <begin position="6"/>
        <end position="27"/>
    </location>
</feature>
<feature type="transmembrane region" description="Helical" evidence="6">
    <location>
        <begin position="107"/>
        <end position="126"/>
    </location>
</feature>
<keyword evidence="5 6" id="KW-0472">Membrane</keyword>
<dbReference type="EMBL" id="BSNN01000002">
    <property type="protein sequence ID" value="GLQ34300.1"/>
    <property type="molecule type" value="Genomic_DNA"/>
</dbReference>
<comment type="caution">
    <text evidence="7">The sequence shown here is derived from an EMBL/GenBank/DDBJ whole genome shotgun (WGS) entry which is preliminary data.</text>
</comment>
<dbReference type="Proteomes" id="UP001156694">
    <property type="component" value="Unassembled WGS sequence"/>
</dbReference>
<evidence type="ECO:0000256" key="3">
    <source>
        <dbReference type="ARBA" id="ARBA00022692"/>
    </source>
</evidence>
<protein>
    <submittedName>
        <fullName evidence="7">Amino acid transporter</fullName>
    </submittedName>
</protein>
<feature type="transmembrane region" description="Helical" evidence="6">
    <location>
        <begin position="146"/>
        <end position="167"/>
    </location>
</feature>